<accession>A0A0E9V7K0</accession>
<evidence type="ECO:0000313" key="1">
    <source>
        <dbReference type="EMBL" id="JAH73420.1"/>
    </source>
</evidence>
<protein>
    <submittedName>
        <fullName evidence="1">Uncharacterized protein</fullName>
    </submittedName>
</protein>
<reference evidence="1" key="2">
    <citation type="journal article" date="2015" name="Fish Shellfish Immunol.">
        <title>Early steps in the European eel (Anguilla anguilla)-Vibrio vulnificus interaction in the gills: Role of the RtxA13 toxin.</title>
        <authorList>
            <person name="Callol A."/>
            <person name="Pajuelo D."/>
            <person name="Ebbesson L."/>
            <person name="Teles M."/>
            <person name="MacKenzie S."/>
            <person name="Amaro C."/>
        </authorList>
    </citation>
    <scope>NUCLEOTIDE SEQUENCE</scope>
</reference>
<sequence length="16" mass="1952">MLDKAWCDLPLHFESF</sequence>
<reference evidence="1" key="1">
    <citation type="submission" date="2014-11" db="EMBL/GenBank/DDBJ databases">
        <authorList>
            <person name="Amaro Gonzalez C."/>
        </authorList>
    </citation>
    <scope>NUCLEOTIDE SEQUENCE</scope>
</reference>
<dbReference type="AlphaFoldDB" id="A0A0E9V7K0"/>
<proteinExistence type="predicted"/>
<organism evidence="1">
    <name type="scientific">Anguilla anguilla</name>
    <name type="common">European freshwater eel</name>
    <name type="synonym">Muraena anguilla</name>
    <dbReference type="NCBI Taxonomy" id="7936"/>
    <lineage>
        <taxon>Eukaryota</taxon>
        <taxon>Metazoa</taxon>
        <taxon>Chordata</taxon>
        <taxon>Craniata</taxon>
        <taxon>Vertebrata</taxon>
        <taxon>Euteleostomi</taxon>
        <taxon>Actinopterygii</taxon>
        <taxon>Neopterygii</taxon>
        <taxon>Teleostei</taxon>
        <taxon>Anguilliformes</taxon>
        <taxon>Anguillidae</taxon>
        <taxon>Anguilla</taxon>
    </lineage>
</organism>
<dbReference type="EMBL" id="GBXM01035157">
    <property type="protein sequence ID" value="JAH73420.1"/>
    <property type="molecule type" value="Transcribed_RNA"/>
</dbReference>
<name>A0A0E9V7K0_ANGAN</name>